<dbReference type="InterPro" id="IPR011006">
    <property type="entry name" value="CheY-like_superfamily"/>
</dbReference>
<dbReference type="GO" id="GO:0006355">
    <property type="term" value="P:regulation of DNA-templated transcription"/>
    <property type="evidence" value="ECO:0007669"/>
    <property type="project" value="InterPro"/>
</dbReference>
<dbReference type="SMART" id="SM00421">
    <property type="entry name" value="HTH_LUXR"/>
    <property type="match status" value="1"/>
</dbReference>
<evidence type="ECO:0000256" key="2">
    <source>
        <dbReference type="ARBA" id="ARBA00023125"/>
    </source>
</evidence>
<dbReference type="AlphaFoldDB" id="A0A918BBT8"/>
<proteinExistence type="predicted"/>
<reference evidence="7" key="2">
    <citation type="submission" date="2020-09" db="EMBL/GenBank/DDBJ databases">
        <authorList>
            <person name="Sun Q."/>
            <person name="Ohkuma M."/>
        </authorList>
    </citation>
    <scope>NUCLEOTIDE SEQUENCE</scope>
    <source>
        <strain evidence="7">JCM 3131</strain>
    </source>
</reference>
<dbReference type="GO" id="GO:0000160">
    <property type="term" value="P:phosphorelay signal transduction system"/>
    <property type="evidence" value="ECO:0007669"/>
    <property type="project" value="InterPro"/>
</dbReference>
<keyword evidence="3" id="KW-0804">Transcription</keyword>
<keyword evidence="8" id="KW-1185">Reference proteome</keyword>
<evidence type="ECO:0000256" key="4">
    <source>
        <dbReference type="PROSITE-ProRule" id="PRU00169"/>
    </source>
</evidence>
<dbReference type="InterPro" id="IPR016032">
    <property type="entry name" value="Sig_transdc_resp-reg_C-effctor"/>
</dbReference>
<dbReference type="GO" id="GO:0003677">
    <property type="term" value="F:DNA binding"/>
    <property type="evidence" value="ECO:0007669"/>
    <property type="project" value="UniProtKB-KW"/>
</dbReference>
<evidence type="ECO:0000313" key="7">
    <source>
        <dbReference type="EMBL" id="GGQ54421.1"/>
    </source>
</evidence>
<evidence type="ECO:0000256" key="1">
    <source>
        <dbReference type="ARBA" id="ARBA00023015"/>
    </source>
</evidence>
<evidence type="ECO:0000259" key="5">
    <source>
        <dbReference type="PROSITE" id="PS50043"/>
    </source>
</evidence>
<accession>A0A918BBT8</accession>
<sequence>MTVATSDQNPIPSDAVGSEEPKPLRVFLIDDSSLALAGLVHILHGHPDLDFVGSARDNPTALEATLDSSLDVLVINTACRSIDVLNLMHRAVHYSGAGISRMLLLTNDANDPVHAEADKLGAGGVVLAWEEPQFLVSAIRLVSGGYRIGVPCQGEADRGRIRRQSIRHTTLDLLTLRERQVLTLLARGMKNAEIAGELVVSESTVKTHVQNLLVKLGLRNRASAVAVAYELGITRVERAG</sequence>
<dbReference type="PANTHER" id="PTHR44688">
    <property type="entry name" value="DNA-BINDING TRANSCRIPTIONAL ACTIVATOR DEVR_DOSR"/>
    <property type="match status" value="1"/>
</dbReference>
<feature type="domain" description="Response regulatory" evidence="6">
    <location>
        <begin position="25"/>
        <end position="143"/>
    </location>
</feature>
<dbReference type="Pfam" id="PF00196">
    <property type="entry name" value="GerE"/>
    <property type="match status" value="1"/>
</dbReference>
<dbReference type="PRINTS" id="PR00038">
    <property type="entry name" value="HTHLUXR"/>
</dbReference>
<reference evidence="7" key="1">
    <citation type="journal article" date="2014" name="Int. J. Syst. Evol. Microbiol.">
        <title>Complete genome sequence of Corynebacterium casei LMG S-19264T (=DSM 44701T), isolated from a smear-ripened cheese.</title>
        <authorList>
            <consortium name="US DOE Joint Genome Institute (JGI-PGF)"/>
            <person name="Walter F."/>
            <person name="Albersmeier A."/>
            <person name="Kalinowski J."/>
            <person name="Ruckert C."/>
        </authorList>
    </citation>
    <scope>NUCLEOTIDE SEQUENCE</scope>
    <source>
        <strain evidence="7">JCM 3131</strain>
    </source>
</reference>
<organism evidence="7 8">
    <name type="scientific">Streptomyces ruber</name>
    <dbReference type="NCBI Taxonomy" id="83378"/>
    <lineage>
        <taxon>Bacteria</taxon>
        <taxon>Bacillati</taxon>
        <taxon>Actinomycetota</taxon>
        <taxon>Actinomycetes</taxon>
        <taxon>Kitasatosporales</taxon>
        <taxon>Streptomycetaceae</taxon>
        <taxon>Streptomyces</taxon>
    </lineage>
</organism>
<protein>
    <submittedName>
        <fullName evidence="7">DNA-binding response regulator</fullName>
    </submittedName>
</protein>
<name>A0A918BBT8_9ACTN</name>
<dbReference type="PANTHER" id="PTHR44688:SF16">
    <property type="entry name" value="DNA-BINDING TRANSCRIPTIONAL ACTIVATOR DEVR_DOSR"/>
    <property type="match status" value="1"/>
</dbReference>
<evidence type="ECO:0000259" key="6">
    <source>
        <dbReference type="PROSITE" id="PS50110"/>
    </source>
</evidence>
<comment type="caution">
    <text evidence="7">The sequence shown here is derived from an EMBL/GenBank/DDBJ whole genome shotgun (WGS) entry which is preliminary data.</text>
</comment>
<dbReference type="EMBL" id="BMQK01000004">
    <property type="protein sequence ID" value="GGQ54421.1"/>
    <property type="molecule type" value="Genomic_DNA"/>
</dbReference>
<dbReference type="PROSITE" id="PS50043">
    <property type="entry name" value="HTH_LUXR_2"/>
    <property type="match status" value="1"/>
</dbReference>
<dbReference type="PROSITE" id="PS50110">
    <property type="entry name" value="RESPONSE_REGULATORY"/>
    <property type="match status" value="1"/>
</dbReference>
<dbReference type="Gene3D" id="3.40.50.2300">
    <property type="match status" value="1"/>
</dbReference>
<dbReference type="InterPro" id="IPR000792">
    <property type="entry name" value="Tscrpt_reg_LuxR_C"/>
</dbReference>
<dbReference type="CDD" id="cd06170">
    <property type="entry name" value="LuxR_C_like"/>
    <property type="match status" value="1"/>
</dbReference>
<dbReference type="Proteomes" id="UP000620156">
    <property type="component" value="Unassembled WGS sequence"/>
</dbReference>
<evidence type="ECO:0000313" key="8">
    <source>
        <dbReference type="Proteomes" id="UP000620156"/>
    </source>
</evidence>
<keyword evidence="2 7" id="KW-0238">DNA-binding</keyword>
<evidence type="ECO:0000256" key="3">
    <source>
        <dbReference type="ARBA" id="ARBA00023163"/>
    </source>
</evidence>
<dbReference type="RefSeq" id="WP_229820995.1">
    <property type="nucleotide sequence ID" value="NZ_BMQK01000004.1"/>
</dbReference>
<dbReference type="SUPFAM" id="SSF52172">
    <property type="entry name" value="CheY-like"/>
    <property type="match status" value="1"/>
</dbReference>
<dbReference type="InterPro" id="IPR001789">
    <property type="entry name" value="Sig_transdc_resp-reg_receiver"/>
</dbReference>
<gene>
    <name evidence="7" type="ORF">GCM10010145_24930</name>
</gene>
<comment type="caution">
    <text evidence="4">Lacks conserved residue(s) required for the propagation of feature annotation.</text>
</comment>
<keyword evidence="1" id="KW-0805">Transcription regulation</keyword>
<feature type="domain" description="HTH luxR-type" evidence="5">
    <location>
        <begin position="167"/>
        <end position="232"/>
    </location>
</feature>
<dbReference type="SUPFAM" id="SSF46894">
    <property type="entry name" value="C-terminal effector domain of the bipartite response regulators"/>
    <property type="match status" value="1"/>
</dbReference>
<dbReference type="PROSITE" id="PS00622">
    <property type="entry name" value="HTH_LUXR_1"/>
    <property type="match status" value="1"/>
</dbReference>